<dbReference type="PROSITE" id="PS51379">
    <property type="entry name" value="4FE4S_FER_2"/>
    <property type="match status" value="1"/>
</dbReference>
<dbReference type="InterPro" id="IPR052395">
    <property type="entry name" value="ET_Ferredoxin"/>
</dbReference>
<dbReference type="Gene3D" id="3.30.70.20">
    <property type="match status" value="1"/>
</dbReference>
<evidence type="ECO:0000259" key="9">
    <source>
        <dbReference type="PROSITE" id="PS51379"/>
    </source>
</evidence>
<evidence type="ECO:0000256" key="1">
    <source>
        <dbReference type="ARBA" id="ARBA00001966"/>
    </source>
</evidence>
<evidence type="ECO:0000256" key="7">
    <source>
        <dbReference type="ARBA" id="ARBA00023014"/>
    </source>
</evidence>
<sequence>MARVPYIEFSECQACGTCEAVCPEVFKLNEDLGYAEVIDPHGGSEECIQEAIESCPAECIRWVEE</sequence>
<dbReference type="GO" id="GO:0051539">
    <property type="term" value="F:4 iron, 4 sulfur cluster binding"/>
    <property type="evidence" value="ECO:0007669"/>
    <property type="project" value="UniProtKB-KW"/>
</dbReference>
<evidence type="ECO:0000256" key="8">
    <source>
        <dbReference type="RuleBase" id="RU368020"/>
    </source>
</evidence>
<dbReference type="PRINTS" id="PR00352">
    <property type="entry name" value="3FE4SFRDOXIN"/>
</dbReference>
<accession>A0A7C1JBY7</accession>
<keyword evidence="4 8" id="KW-0479">Metal-binding</keyword>
<keyword evidence="2 8" id="KW-0813">Transport</keyword>
<evidence type="ECO:0000256" key="4">
    <source>
        <dbReference type="ARBA" id="ARBA00022723"/>
    </source>
</evidence>
<dbReference type="AlphaFoldDB" id="A0A7C1JBY7"/>
<dbReference type="InterPro" id="IPR017900">
    <property type="entry name" value="4Fe4S_Fe_S_CS"/>
</dbReference>
<organism evidence="10">
    <name type="scientific">Ammonifex degensii</name>
    <dbReference type="NCBI Taxonomy" id="42838"/>
    <lineage>
        <taxon>Bacteria</taxon>
        <taxon>Bacillati</taxon>
        <taxon>Bacillota</taxon>
        <taxon>Clostridia</taxon>
        <taxon>Thermoanaerobacterales</taxon>
        <taxon>Thermoanaerobacteraceae</taxon>
        <taxon>Ammonifex</taxon>
    </lineage>
</organism>
<dbReference type="PROSITE" id="PS00198">
    <property type="entry name" value="4FE4S_FER_1"/>
    <property type="match status" value="1"/>
</dbReference>
<feature type="domain" description="4Fe-4S ferredoxin-type" evidence="9">
    <location>
        <begin position="3"/>
        <end position="31"/>
    </location>
</feature>
<keyword evidence="6 8" id="KW-0408">Iron</keyword>
<name>A0A7C1JBY7_9THEO</name>
<comment type="caution">
    <text evidence="10">The sequence shown here is derived from an EMBL/GenBank/DDBJ whole genome shotgun (WGS) entry which is preliminary data.</text>
</comment>
<keyword evidence="3" id="KW-0004">4Fe-4S</keyword>
<dbReference type="SUPFAM" id="SSF54862">
    <property type="entry name" value="4Fe-4S ferredoxins"/>
    <property type="match status" value="1"/>
</dbReference>
<evidence type="ECO:0000256" key="3">
    <source>
        <dbReference type="ARBA" id="ARBA00022485"/>
    </source>
</evidence>
<dbReference type="EMBL" id="DSMV01000098">
    <property type="protein sequence ID" value="HDW51413.1"/>
    <property type="molecule type" value="Genomic_DNA"/>
</dbReference>
<dbReference type="GO" id="GO:0009055">
    <property type="term" value="F:electron transfer activity"/>
    <property type="evidence" value="ECO:0007669"/>
    <property type="project" value="UniProtKB-UniRule"/>
</dbReference>
<dbReference type="InterPro" id="IPR001080">
    <property type="entry name" value="3Fe4S_ferredoxin"/>
</dbReference>
<evidence type="ECO:0000256" key="2">
    <source>
        <dbReference type="ARBA" id="ARBA00022448"/>
    </source>
</evidence>
<dbReference type="GO" id="GO:0005506">
    <property type="term" value="F:iron ion binding"/>
    <property type="evidence" value="ECO:0007669"/>
    <property type="project" value="UniProtKB-UniRule"/>
</dbReference>
<comment type="cofactor">
    <cofactor evidence="1">
        <name>[4Fe-4S] cluster</name>
        <dbReference type="ChEBI" id="CHEBI:49883"/>
    </cofactor>
</comment>
<protein>
    <recommendedName>
        <fullName evidence="8">Ferredoxin</fullName>
    </recommendedName>
</protein>
<gene>
    <name evidence="10" type="ORF">ENQ35_01505</name>
</gene>
<comment type="function">
    <text evidence="8">Ferredoxins are iron-sulfur proteins that transfer electrons in a wide variety of metabolic reactions.</text>
</comment>
<proteinExistence type="predicted"/>
<dbReference type="PANTHER" id="PTHR39163:SF1">
    <property type="entry name" value="FERREDOXIN"/>
    <property type="match status" value="1"/>
</dbReference>
<keyword evidence="5 8" id="KW-0249">Electron transport</keyword>
<dbReference type="InterPro" id="IPR017896">
    <property type="entry name" value="4Fe4S_Fe-S-bd"/>
</dbReference>
<evidence type="ECO:0000256" key="5">
    <source>
        <dbReference type="ARBA" id="ARBA00022982"/>
    </source>
</evidence>
<reference evidence="10" key="1">
    <citation type="journal article" date="2020" name="mSystems">
        <title>Genome- and Community-Level Interaction Insights into Carbon Utilization and Element Cycling Functions of Hydrothermarchaeota in Hydrothermal Sediment.</title>
        <authorList>
            <person name="Zhou Z."/>
            <person name="Liu Y."/>
            <person name="Xu W."/>
            <person name="Pan J."/>
            <person name="Luo Z.H."/>
            <person name="Li M."/>
        </authorList>
    </citation>
    <scope>NUCLEOTIDE SEQUENCE [LARGE SCALE GENOMIC DNA]</scope>
    <source>
        <strain evidence="10">SpSt-301</strain>
    </source>
</reference>
<evidence type="ECO:0000313" key="10">
    <source>
        <dbReference type="EMBL" id="HDW51413.1"/>
    </source>
</evidence>
<dbReference type="PANTHER" id="PTHR39163">
    <property type="entry name" value="FERREDOXIN"/>
    <property type="match status" value="1"/>
</dbReference>
<keyword evidence="7 8" id="KW-0411">Iron-sulfur</keyword>
<dbReference type="Pfam" id="PF13370">
    <property type="entry name" value="Fer4_13"/>
    <property type="match status" value="1"/>
</dbReference>
<evidence type="ECO:0000256" key="6">
    <source>
        <dbReference type="ARBA" id="ARBA00023004"/>
    </source>
</evidence>